<reference evidence="6 7" key="1">
    <citation type="submission" date="2011-04" db="EMBL/GenBank/DDBJ databases">
        <title>The Genome Sequence of Clostridium citroniae WAL-19142.</title>
        <authorList>
            <consortium name="The Broad Institute Genome Sequencing Platform"/>
            <person name="Earl A."/>
            <person name="Ward D."/>
            <person name="Feldgarden M."/>
            <person name="Gevers D."/>
            <person name="Warren Y.A."/>
            <person name="Tyrrell K.L."/>
            <person name="Citron D.M."/>
            <person name="Goldstein E.J."/>
            <person name="Daigneault M."/>
            <person name="Allen-Vercoe E."/>
            <person name="Young S.K."/>
            <person name="Zeng Q."/>
            <person name="Gargeya S."/>
            <person name="Fitzgerald M."/>
            <person name="Haas B."/>
            <person name="Abouelleil A."/>
            <person name="Alvarado L."/>
            <person name="Arachchi H.M."/>
            <person name="Berlin A."/>
            <person name="Brown A."/>
            <person name="Chapman S.B."/>
            <person name="Chen Z."/>
            <person name="Dunbar C."/>
            <person name="Freedman E."/>
            <person name="Gearin G."/>
            <person name="Gellesch M."/>
            <person name="Goldberg J."/>
            <person name="Griggs A."/>
            <person name="Gujja S."/>
            <person name="Heilman E.R."/>
            <person name="Heiman D."/>
            <person name="Howarth C."/>
            <person name="Larson L."/>
            <person name="Lui A."/>
            <person name="MacDonald P.J."/>
            <person name="Mehta T."/>
            <person name="Montmayeur A."/>
            <person name="Murphy C."/>
            <person name="Neiman D."/>
            <person name="Pearson M."/>
            <person name="Priest M."/>
            <person name="Roberts A."/>
            <person name="Saif S."/>
            <person name="Shea T."/>
            <person name="Shenoy N."/>
            <person name="Sisk P."/>
            <person name="Stolte C."/>
            <person name="Sykes S."/>
            <person name="White J."/>
            <person name="Yandava C."/>
            <person name="Wortman J."/>
            <person name="Nusbaum C."/>
            <person name="Birren B."/>
        </authorList>
    </citation>
    <scope>NUCLEOTIDE SEQUENCE [LARGE SCALE GENOMIC DNA]</scope>
    <source>
        <strain evidence="6 7">WAL-19142</strain>
    </source>
</reference>
<dbReference type="Gene3D" id="3.40.190.170">
    <property type="entry name" value="Bacterial extracellular solute-binding protein, family 7"/>
    <property type="match status" value="1"/>
</dbReference>
<dbReference type="Proteomes" id="UP000037392">
    <property type="component" value="Unassembled WGS sequence"/>
</dbReference>
<sequence>MKKSKFFCSIAISLIVSAAMVTGCASSTNKAETSGAGSEPAKMTEPAKVTEADGKTAESEQKEVTLQYSTTSTPGTVYVQAFQKMADEVEEKTGGKVHVVVYDSSQLGNESDVDTNVLDGSIDMCNTGSGELGKRYPAFNVFQAPYLFGSYEHFEKFIGSDVEADLFKQASEHLGAIVCGTQTMGARYVITTGLKAATPAEFAGAKIRCPDMPSIIATVNGLGAAATPMAATEQYLAMQQGVVDGAEHTLSGFSAWNIQELCKELMLTNHAREVTFTLVSQSCLDKLTQENQQILLDAIHHAASWANEQTNQEEERFMKCYQEENGIELVEVDDNAFREALAPVAEKLSADDPKLYSEIQNLAQ</sequence>
<dbReference type="NCBIfam" id="NF037995">
    <property type="entry name" value="TRAP_S1"/>
    <property type="match status" value="1"/>
</dbReference>
<evidence type="ECO:0000256" key="2">
    <source>
        <dbReference type="ARBA" id="ARBA00022448"/>
    </source>
</evidence>
<dbReference type="Pfam" id="PF03480">
    <property type="entry name" value="DctP"/>
    <property type="match status" value="1"/>
</dbReference>
<comment type="caution">
    <text evidence="6">The sequence shown here is derived from an EMBL/GenBank/DDBJ whole genome shotgun (WGS) entry which is preliminary data.</text>
</comment>
<gene>
    <name evidence="6" type="ORF">HMPREF9470_05124</name>
</gene>
<dbReference type="GO" id="GO:0055085">
    <property type="term" value="P:transmembrane transport"/>
    <property type="evidence" value="ECO:0007669"/>
    <property type="project" value="InterPro"/>
</dbReference>
<feature type="signal peptide" evidence="5">
    <location>
        <begin position="1"/>
        <end position="18"/>
    </location>
</feature>
<organism evidence="6 7">
    <name type="scientific">[Clostridium] citroniae WAL-19142</name>
    <dbReference type="NCBI Taxonomy" id="742734"/>
    <lineage>
        <taxon>Bacteria</taxon>
        <taxon>Bacillati</taxon>
        <taxon>Bacillota</taxon>
        <taxon>Clostridia</taxon>
        <taxon>Lachnospirales</taxon>
        <taxon>Lachnospiraceae</taxon>
        <taxon>Enterocloster</taxon>
    </lineage>
</organism>
<keyword evidence="3 5" id="KW-0732">Signal</keyword>
<protein>
    <submittedName>
        <fullName evidence="6">Uncharacterized protein</fullName>
    </submittedName>
</protein>
<dbReference type="PATRIC" id="fig|742734.4.peg.5483"/>
<feature type="chain" id="PRO_5039047567" evidence="5">
    <location>
        <begin position="19"/>
        <end position="364"/>
    </location>
</feature>
<dbReference type="OrthoDB" id="9815946at2"/>
<dbReference type="PANTHER" id="PTHR33376">
    <property type="match status" value="1"/>
</dbReference>
<dbReference type="AlphaFoldDB" id="A0A0J9BJ19"/>
<dbReference type="EMBL" id="ADLK01000047">
    <property type="protein sequence ID" value="KMW12952.1"/>
    <property type="molecule type" value="Genomic_DNA"/>
</dbReference>
<feature type="region of interest" description="Disordered" evidence="4">
    <location>
        <begin position="28"/>
        <end position="64"/>
    </location>
</feature>
<dbReference type="CDD" id="cd13672">
    <property type="entry name" value="PBP2_TRAP_Siap"/>
    <property type="match status" value="1"/>
</dbReference>
<dbReference type="RefSeq" id="WP_007870527.1">
    <property type="nucleotide sequence ID" value="NZ_KQ235885.1"/>
</dbReference>
<evidence type="ECO:0000256" key="1">
    <source>
        <dbReference type="ARBA" id="ARBA00009023"/>
    </source>
</evidence>
<dbReference type="PROSITE" id="PS51257">
    <property type="entry name" value="PROKAR_LIPOPROTEIN"/>
    <property type="match status" value="1"/>
</dbReference>
<feature type="compositionally biased region" description="Basic and acidic residues" evidence="4">
    <location>
        <begin position="48"/>
        <end position="63"/>
    </location>
</feature>
<dbReference type="InterPro" id="IPR038404">
    <property type="entry name" value="TRAP_DctP_sf"/>
</dbReference>
<proteinExistence type="inferred from homology"/>
<evidence type="ECO:0000256" key="5">
    <source>
        <dbReference type="SAM" id="SignalP"/>
    </source>
</evidence>
<evidence type="ECO:0000256" key="4">
    <source>
        <dbReference type="SAM" id="MobiDB-lite"/>
    </source>
</evidence>
<dbReference type="PANTHER" id="PTHR33376:SF7">
    <property type="entry name" value="C4-DICARBOXYLATE-BINDING PROTEIN DCTB"/>
    <property type="match status" value="1"/>
</dbReference>
<evidence type="ECO:0000313" key="7">
    <source>
        <dbReference type="Proteomes" id="UP000037392"/>
    </source>
</evidence>
<name>A0A0J9BJ19_9FIRM</name>
<evidence type="ECO:0000256" key="3">
    <source>
        <dbReference type="ARBA" id="ARBA00022729"/>
    </source>
</evidence>
<dbReference type="InterPro" id="IPR018389">
    <property type="entry name" value="DctP_fam"/>
</dbReference>
<keyword evidence="2" id="KW-0813">Transport</keyword>
<accession>A0A0J9BJ19</accession>
<comment type="similarity">
    <text evidence="1">Belongs to the bacterial solute-binding protein 7 family.</text>
</comment>
<dbReference type="GeneID" id="93164911"/>
<evidence type="ECO:0000313" key="6">
    <source>
        <dbReference type="EMBL" id="KMW12952.1"/>
    </source>
</evidence>